<feature type="domain" description="CRIB" evidence="26">
    <location>
        <begin position="1519"/>
        <end position="1532"/>
    </location>
</feature>
<evidence type="ECO:0000256" key="10">
    <source>
        <dbReference type="ARBA" id="ARBA00022723"/>
    </source>
</evidence>
<comment type="subcellular location">
    <subcellularLocation>
        <location evidence="3">Cell projection</location>
        <location evidence="3">Lamellipodium</location>
    </subcellularLocation>
    <subcellularLocation>
        <location evidence="2">Cytoplasm</location>
    </subcellularLocation>
</comment>
<dbReference type="Gene3D" id="2.30.29.30">
    <property type="entry name" value="Pleckstrin-homology domain (PH domain)/Phosphotyrosine-binding domain (PTB)"/>
    <property type="match status" value="1"/>
</dbReference>
<evidence type="ECO:0000259" key="25">
    <source>
        <dbReference type="PROSITE" id="PS50081"/>
    </source>
</evidence>
<evidence type="ECO:0000256" key="20">
    <source>
        <dbReference type="PROSITE-ProRule" id="PRU10141"/>
    </source>
</evidence>
<dbReference type="Pfam" id="PF00780">
    <property type="entry name" value="CNH"/>
    <property type="match status" value="1"/>
</dbReference>
<evidence type="ECO:0000256" key="2">
    <source>
        <dbReference type="ARBA" id="ARBA00004496"/>
    </source>
</evidence>
<protein>
    <recommendedName>
        <fullName evidence="5">non-specific serine/threonine protein kinase</fullName>
        <ecNumber evidence="5">2.7.11.1</ecNumber>
    </recommendedName>
</protein>
<keyword evidence="12" id="KW-0863">Zinc-finger</keyword>
<evidence type="ECO:0000256" key="6">
    <source>
        <dbReference type="ARBA" id="ARBA00022490"/>
    </source>
</evidence>
<dbReference type="InterPro" id="IPR001180">
    <property type="entry name" value="CNH_dom"/>
</dbReference>
<keyword evidence="10" id="KW-0479">Metal-binding</keyword>
<dbReference type="GO" id="GO:0030027">
    <property type="term" value="C:lamellipodium"/>
    <property type="evidence" value="ECO:0007669"/>
    <property type="project" value="UniProtKB-SubCell"/>
</dbReference>
<evidence type="ECO:0000256" key="18">
    <source>
        <dbReference type="ARBA" id="ARBA00047899"/>
    </source>
</evidence>
<evidence type="ECO:0000256" key="4">
    <source>
        <dbReference type="ARBA" id="ARBA00005719"/>
    </source>
</evidence>
<dbReference type="SUPFAM" id="SSF57889">
    <property type="entry name" value="Cysteine-rich domain"/>
    <property type="match status" value="1"/>
</dbReference>
<dbReference type="PROSITE" id="PS50219">
    <property type="entry name" value="CNH"/>
    <property type="match status" value="1"/>
</dbReference>
<dbReference type="SMART" id="SM00133">
    <property type="entry name" value="S_TK_X"/>
    <property type="match status" value="1"/>
</dbReference>
<dbReference type="EC" id="2.7.11.1" evidence="5"/>
<dbReference type="InterPro" id="IPR008271">
    <property type="entry name" value="Ser/Thr_kinase_AS"/>
</dbReference>
<dbReference type="Ensembl" id="ENSSANT00000079875.1">
    <property type="protein sequence ID" value="ENSSANP00000075132.1"/>
    <property type="gene ID" value="ENSSANG00000032652.1"/>
</dbReference>
<comment type="catalytic activity">
    <reaction evidence="18">
        <text>L-threonyl-[protein] + ATP = O-phospho-L-threonyl-[protein] + ADP + H(+)</text>
        <dbReference type="Rhea" id="RHEA:46608"/>
        <dbReference type="Rhea" id="RHEA-COMP:11060"/>
        <dbReference type="Rhea" id="RHEA-COMP:11605"/>
        <dbReference type="ChEBI" id="CHEBI:15378"/>
        <dbReference type="ChEBI" id="CHEBI:30013"/>
        <dbReference type="ChEBI" id="CHEBI:30616"/>
        <dbReference type="ChEBI" id="CHEBI:61977"/>
        <dbReference type="ChEBI" id="CHEBI:456216"/>
        <dbReference type="EC" id="2.7.11.1"/>
    </reaction>
</comment>
<dbReference type="InterPro" id="IPR031597">
    <property type="entry name" value="KELK"/>
</dbReference>
<feature type="domain" description="AGC-kinase C-terminal" evidence="28">
    <location>
        <begin position="343"/>
        <end position="413"/>
    </location>
</feature>
<accession>A0A671QWH2</accession>
<dbReference type="Pfam" id="PF15796">
    <property type="entry name" value="KELK"/>
    <property type="match status" value="1"/>
</dbReference>
<dbReference type="FunFam" id="2.30.29.30:FF:000140">
    <property type="entry name" value="CDC42 binding protein kinase beta"/>
    <property type="match status" value="1"/>
</dbReference>
<sequence length="1608" mass="182653">MSAKVRLKKLEQLLLDGHQKNDKSLSVETLLDILICLYNECSNSPLKREKHVTDFLEWVKPFTTTVKEMRLHRDDFEMLKVIGRGAFGEVAVVKMKHTERVYAMKILNKWEMLKRAETACFREERNVLVNGDCQWITTLHYAFQDDNYLYLVMDYYVGGDLLTLLSKFEDRLPEDMAKFYVAEMVLAIHSIHQQRYVHRDIKPDNVLLDMNGHIRLADFGSCLKMMQDGTVQSSVAVGTPDYISPEILQAMEDGMGKYGPECDWWSLGVCMYEMLYGETPFYAESLVETYGKIMNHEERFQFPSHITDMSEEAKDLIQQLICSREHRLGQHGIEEFKKHPFFSGIDWENIRNTEAPYIPDVSSPSDTSNFDVDDDVLKNPDIAPPVSHTGFTGQHLPFVGFTYTTDSCFSDRSSVRRVALADGGAGEDLQDGGLQVEAFEKRIRCLEQEKQELNRKLQESTQAVQSLHGSGRGAGTLGRDKEIKKLNEEIDRLKKKLADSDRLEHQLEEAVTLRQDFESSSSKLKALDKQVKALKQEKEDIHKQLMESLDRLKSQTKELKDAHQQRKLAMQEFSELNERMAELRSQKQRLSRQLRDKEEEMEVVMQKIDAMRQDIRKTEKARKELESQLEDARAEASKERKLREHSEVYSKQLESELEMLKQGTGRASGPSSETQQELTKLKSELDKKVLFYEEELVRHDASHTTELKNLRKELHDSEGQQLSLHKELLVLKDKLEKAKRERQTEMDEAMGALKEKFERERNLLSEENRKLTAETDRLCNFVDKLTAQNRQLEDELQDLASKKESVAHWEAQIAEIIQWVSDEKDARGYLQALASKMTEELESLRSSSLGSRTLDPLWKVRRSQKLDMSARLELQSALEAEIRAKQLVQDELRKVKAANISFESKLKDTEAKNKELEEQLENMKKEMEESRSRSDKGENDDTCYDFALYMRDLFYTMSHQLSIKTFSSPTQCTHCTSLMVGQIRQGYACEVCSFICHVSCKDNAPQVCPIPPEQAKRPLGIDVQRGIGTAYKGFVRIPKPTGVKKGWQRAYAVVCDCKLFLYEVPEGKSTQPGVMASQVLDLRDEEFSVSSVLASDVIHASRKDIPCIFRVASSASNSPVRPVPLLVLAESEAEKRKWVGILEGLQNILAKNRLKNRVVHVLHEAYDSSLPAIKTTLSAAIVDRERIALGTEDGLFVVEITRDVIVRAADCKRVCQIELMPKEKMVALLSGRNRHVHLYPWAALEGADVNFDAKLTDTKGCQAMTIGNLRPGGPACLLAGVKRLVICYEITRVKPHHRKLWEVQAPGIAQWLGIIRDRLCVGYPSGFALLAMQGESSPVSLVSPGDPSLAFLAQQSLDALHAMEVGASELLLCFSQLGVYVDATGRRSRTQELMWPATPLACSKCSNSNYLTVYSDYGVDVFDVHTTEWVQTISLRGIRPLNVEGSLNLFGSEQPHLIYFNNNSSDGCDLAIPETSDNSKKLMVRTRSKRKFLFKVPEEERLQQRREMLRDPEMRSKLISNPTNFNHVAHMGPGDGMQVLMDLPLVIQATDLLIVSLSLFFFLSLQPDSDSTKHSTPSNSSNPSSPPSPNSPHRSQLTLDSLDQSLDG</sequence>
<feature type="region of interest" description="Disordered" evidence="22">
    <location>
        <begin position="627"/>
        <end position="648"/>
    </location>
</feature>
<dbReference type="Gene3D" id="3.30.60.20">
    <property type="match status" value="1"/>
</dbReference>
<evidence type="ECO:0000256" key="3">
    <source>
        <dbReference type="ARBA" id="ARBA00004510"/>
    </source>
</evidence>
<evidence type="ECO:0000259" key="24">
    <source>
        <dbReference type="PROSITE" id="PS50011"/>
    </source>
</evidence>
<dbReference type="InterPro" id="IPR017892">
    <property type="entry name" value="Pkinase_C"/>
</dbReference>
<dbReference type="InterPro" id="IPR046349">
    <property type="entry name" value="C1-like_sf"/>
</dbReference>
<evidence type="ECO:0000256" key="16">
    <source>
        <dbReference type="ARBA" id="ARBA00023054"/>
    </source>
</evidence>
<dbReference type="Pfam" id="PF00069">
    <property type="entry name" value="Pkinase"/>
    <property type="match status" value="1"/>
</dbReference>
<proteinExistence type="inferred from homology"/>
<dbReference type="PROSITE" id="PS00107">
    <property type="entry name" value="PROTEIN_KINASE_ATP"/>
    <property type="match status" value="1"/>
</dbReference>
<feature type="domain" description="PH" evidence="23">
    <location>
        <begin position="1028"/>
        <end position="1147"/>
    </location>
</feature>
<dbReference type="Pfam" id="PF08826">
    <property type="entry name" value="DMPK_coil"/>
    <property type="match status" value="1"/>
</dbReference>
<gene>
    <name evidence="29" type="primary">cdc42bpb</name>
</gene>
<evidence type="ECO:0000256" key="19">
    <source>
        <dbReference type="ARBA" id="ARBA00048679"/>
    </source>
</evidence>
<dbReference type="PROSITE" id="PS51285">
    <property type="entry name" value="AGC_KINASE_CTER"/>
    <property type="match status" value="1"/>
</dbReference>
<dbReference type="InterPro" id="IPR011009">
    <property type="entry name" value="Kinase-like_dom_sf"/>
</dbReference>
<dbReference type="SMART" id="SM00109">
    <property type="entry name" value="C1"/>
    <property type="match status" value="1"/>
</dbReference>
<feature type="binding site" evidence="20">
    <location>
        <position position="105"/>
    </location>
    <ligand>
        <name>ATP</name>
        <dbReference type="ChEBI" id="CHEBI:30616"/>
    </ligand>
</feature>
<feature type="domain" description="Phorbol-ester/DAG-type" evidence="25">
    <location>
        <begin position="958"/>
        <end position="1008"/>
    </location>
</feature>
<dbReference type="SUPFAM" id="SSF50729">
    <property type="entry name" value="PH domain-like"/>
    <property type="match status" value="1"/>
</dbReference>
<feature type="compositionally biased region" description="Polar residues" evidence="22">
    <location>
        <begin position="669"/>
        <end position="678"/>
    </location>
</feature>
<dbReference type="InterPro" id="IPR000961">
    <property type="entry name" value="AGC-kinase_C"/>
</dbReference>
<feature type="domain" description="Protein kinase" evidence="24">
    <location>
        <begin position="76"/>
        <end position="342"/>
    </location>
</feature>
<keyword evidence="13" id="KW-0418">Kinase</keyword>
<feature type="coiled-coil region" evidence="21">
    <location>
        <begin position="721"/>
        <end position="802"/>
    </location>
</feature>
<evidence type="ECO:0000256" key="7">
    <source>
        <dbReference type="ARBA" id="ARBA00022527"/>
    </source>
</evidence>
<dbReference type="PROSITE" id="PS50003">
    <property type="entry name" value="PH_DOMAIN"/>
    <property type="match status" value="1"/>
</dbReference>
<feature type="coiled-coil region" evidence="21">
    <location>
        <begin position="899"/>
        <end position="940"/>
    </location>
</feature>
<dbReference type="SMART" id="SM00036">
    <property type="entry name" value="CNH"/>
    <property type="match status" value="1"/>
</dbReference>
<dbReference type="Gene3D" id="3.30.200.20">
    <property type="entry name" value="Phosphorylase Kinase, domain 1"/>
    <property type="match status" value="1"/>
</dbReference>
<evidence type="ECO:0000256" key="21">
    <source>
        <dbReference type="SAM" id="Coils"/>
    </source>
</evidence>
<feature type="domain" description="CNH" evidence="27">
    <location>
        <begin position="1173"/>
        <end position="1448"/>
    </location>
</feature>
<dbReference type="PROSITE" id="PS50081">
    <property type="entry name" value="ZF_DAG_PE_2"/>
    <property type="match status" value="1"/>
</dbReference>
<evidence type="ECO:0000256" key="13">
    <source>
        <dbReference type="ARBA" id="ARBA00022777"/>
    </source>
</evidence>
<dbReference type="PROSITE" id="PS50108">
    <property type="entry name" value="CRIB"/>
    <property type="match status" value="1"/>
</dbReference>
<evidence type="ECO:0000256" key="12">
    <source>
        <dbReference type="ARBA" id="ARBA00022771"/>
    </source>
</evidence>
<keyword evidence="11 20" id="KW-0547">Nucleotide-binding</keyword>
<evidence type="ECO:0000256" key="8">
    <source>
        <dbReference type="ARBA" id="ARBA00022553"/>
    </source>
</evidence>
<dbReference type="Gene3D" id="1.10.510.10">
    <property type="entry name" value="Transferase(Phosphotransferase) domain 1"/>
    <property type="match status" value="1"/>
</dbReference>
<dbReference type="CDD" id="cd01243">
    <property type="entry name" value="PH_MRCK"/>
    <property type="match status" value="1"/>
</dbReference>
<dbReference type="CDD" id="cd00132">
    <property type="entry name" value="CRIB"/>
    <property type="match status" value="1"/>
</dbReference>
<evidence type="ECO:0000256" key="22">
    <source>
        <dbReference type="SAM" id="MobiDB-lite"/>
    </source>
</evidence>
<dbReference type="PANTHER" id="PTHR22988:SF34">
    <property type="entry name" value="SERINE_THREONINE-PROTEIN KINASE MRCK BETA"/>
    <property type="match status" value="1"/>
</dbReference>
<keyword evidence="17" id="KW-0966">Cell projection</keyword>
<dbReference type="GO" id="GO:0004674">
    <property type="term" value="F:protein serine/threonine kinase activity"/>
    <property type="evidence" value="ECO:0007669"/>
    <property type="project" value="UniProtKB-KW"/>
</dbReference>
<dbReference type="Gene3D" id="1.20.5.340">
    <property type="match status" value="1"/>
</dbReference>
<dbReference type="Proteomes" id="UP000472260">
    <property type="component" value="Unassembled WGS sequence"/>
</dbReference>
<organism evidence="29 30">
    <name type="scientific">Sinocyclocheilus anshuiensis</name>
    <dbReference type="NCBI Taxonomy" id="1608454"/>
    <lineage>
        <taxon>Eukaryota</taxon>
        <taxon>Metazoa</taxon>
        <taxon>Chordata</taxon>
        <taxon>Craniata</taxon>
        <taxon>Vertebrata</taxon>
        <taxon>Euteleostomi</taxon>
        <taxon>Actinopterygii</taxon>
        <taxon>Neopterygii</taxon>
        <taxon>Teleostei</taxon>
        <taxon>Ostariophysi</taxon>
        <taxon>Cypriniformes</taxon>
        <taxon>Cyprinidae</taxon>
        <taxon>Cyprininae</taxon>
        <taxon>Sinocyclocheilus</taxon>
    </lineage>
</organism>
<dbReference type="InterPro" id="IPR057529">
    <property type="entry name" value="MRCK/ROCK_PH"/>
</dbReference>
<feature type="compositionally biased region" description="Low complexity" evidence="22">
    <location>
        <begin position="1591"/>
        <end position="1608"/>
    </location>
</feature>
<dbReference type="PROSITE" id="PS00108">
    <property type="entry name" value="PROTEIN_KINASE_ST"/>
    <property type="match status" value="1"/>
</dbReference>
<dbReference type="GO" id="GO:0005856">
    <property type="term" value="C:cytoskeleton"/>
    <property type="evidence" value="ECO:0007669"/>
    <property type="project" value="TreeGrafter"/>
</dbReference>
<dbReference type="GO" id="GO:0005524">
    <property type="term" value="F:ATP binding"/>
    <property type="evidence" value="ECO:0007669"/>
    <property type="project" value="UniProtKB-UniRule"/>
</dbReference>
<dbReference type="GO" id="GO:0031032">
    <property type="term" value="P:actomyosin structure organization"/>
    <property type="evidence" value="ECO:0007669"/>
    <property type="project" value="TreeGrafter"/>
</dbReference>
<dbReference type="SMART" id="SM00285">
    <property type="entry name" value="PBD"/>
    <property type="match status" value="1"/>
</dbReference>
<dbReference type="Pfam" id="PF00433">
    <property type="entry name" value="Pkinase_C"/>
    <property type="match status" value="1"/>
</dbReference>
<dbReference type="InterPro" id="IPR017441">
    <property type="entry name" value="Protein_kinase_ATP_BS"/>
</dbReference>
<evidence type="ECO:0000259" key="26">
    <source>
        <dbReference type="PROSITE" id="PS50108"/>
    </source>
</evidence>
<keyword evidence="6" id="KW-0963">Cytoplasm</keyword>
<keyword evidence="16 21" id="KW-0175">Coiled coil</keyword>
<evidence type="ECO:0000259" key="23">
    <source>
        <dbReference type="PROSITE" id="PS50003"/>
    </source>
</evidence>
<comment type="catalytic activity">
    <reaction evidence="19">
        <text>L-seryl-[protein] + ATP = O-phospho-L-seryl-[protein] + ADP + H(+)</text>
        <dbReference type="Rhea" id="RHEA:17989"/>
        <dbReference type="Rhea" id="RHEA-COMP:9863"/>
        <dbReference type="Rhea" id="RHEA-COMP:11604"/>
        <dbReference type="ChEBI" id="CHEBI:15378"/>
        <dbReference type="ChEBI" id="CHEBI:29999"/>
        <dbReference type="ChEBI" id="CHEBI:30616"/>
        <dbReference type="ChEBI" id="CHEBI:83421"/>
        <dbReference type="ChEBI" id="CHEBI:456216"/>
        <dbReference type="EC" id="2.7.11.1"/>
    </reaction>
</comment>
<name>A0A671QWH2_9TELE</name>
<dbReference type="InterPro" id="IPR002219">
    <property type="entry name" value="PKC_DAG/PE"/>
</dbReference>
<evidence type="ECO:0000256" key="5">
    <source>
        <dbReference type="ARBA" id="ARBA00012513"/>
    </source>
</evidence>
<dbReference type="FunFam" id="1.10.510.10:FF:000014">
    <property type="entry name" value="Non-specific serine/threonine protein kinase"/>
    <property type="match status" value="1"/>
</dbReference>
<dbReference type="Pfam" id="PF00130">
    <property type="entry name" value="C1_1"/>
    <property type="match status" value="1"/>
</dbReference>
<evidence type="ECO:0000259" key="28">
    <source>
        <dbReference type="PROSITE" id="PS51285"/>
    </source>
</evidence>
<dbReference type="InterPro" id="IPR050839">
    <property type="entry name" value="Rho-assoc_Ser/Thr_Kinase"/>
</dbReference>
<feature type="region of interest" description="Disordered" evidence="22">
    <location>
        <begin position="1569"/>
        <end position="1608"/>
    </location>
</feature>
<reference evidence="29" key="1">
    <citation type="submission" date="2025-08" db="UniProtKB">
        <authorList>
            <consortium name="Ensembl"/>
        </authorList>
    </citation>
    <scope>IDENTIFICATION</scope>
</reference>
<keyword evidence="15 20" id="KW-0067">ATP-binding</keyword>
<evidence type="ECO:0000256" key="1">
    <source>
        <dbReference type="ARBA" id="ARBA00001946"/>
    </source>
</evidence>
<dbReference type="PANTHER" id="PTHR22988">
    <property type="entry name" value="MYOTONIC DYSTROPHY S/T KINASE-RELATED"/>
    <property type="match status" value="1"/>
</dbReference>
<evidence type="ECO:0000256" key="14">
    <source>
        <dbReference type="ARBA" id="ARBA00022833"/>
    </source>
</evidence>
<evidence type="ECO:0000256" key="17">
    <source>
        <dbReference type="ARBA" id="ARBA00023273"/>
    </source>
</evidence>
<keyword evidence="8" id="KW-0597">Phosphoprotein</keyword>
<evidence type="ECO:0000313" key="30">
    <source>
        <dbReference type="Proteomes" id="UP000472260"/>
    </source>
</evidence>
<evidence type="ECO:0000256" key="9">
    <source>
        <dbReference type="ARBA" id="ARBA00022679"/>
    </source>
</evidence>
<dbReference type="InterPro" id="IPR011993">
    <property type="entry name" value="PH-like_dom_sf"/>
</dbReference>
<dbReference type="GO" id="GO:0008270">
    <property type="term" value="F:zinc ion binding"/>
    <property type="evidence" value="ECO:0007669"/>
    <property type="project" value="UniProtKB-KW"/>
</dbReference>
<dbReference type="CDD" id="cd20865">
    <property type="entry name" value="C1_MRCKbeta"/>
    <property type="match status" value="1"/>
</dbReference>
<dbReference type="PROSITE" id="PS00479">
    <property type="entry name" value="ZF_DAG_PE_1"/>
    <property type="match status" value="1"/>
</dbReference>
<comment type="similarity">
    <text evidence="4">Belongs to the protein kinase superfamily. AGC Ser/Thr protein kinase family. DMPK subfamily.</text>
</comment>
<evidence type="ECO:0000259" key="27">
    <source>
        <dbReference type="PROSITE" id="PS50219"/>
    </source>
</evidence>
<dbReference type="SMART" id="SM00220">
    <property type="entry name" value="S_TKc"/>
    <property type="match status" value="1"/>
</dbReference>
<dbReference type="FunFam" id="3.30.60.20:FF:000005">
    <property type="entry name" value="Non-specific serine/threonine protein kinase"/>
    <property type="match status" value="1"/>
</dbReference>
<feature type="region of interest" description="Disordered" evidence="22">
    <location>
        <begin position="660"/>
        <end position="680"/>
    </location>
</feature>
<dbReference type="InterPro" id="IPR014930">
    <property type="entry name" value="Myotonic_dystrophy_kinase_coil"/>
</dbReference>
<keyword evidence="7" id="KW-0723">Serine/threonine-protein kinase</keyword>
<evidence type="ECO:0000256" key="15">
    <source>
        <dbReference type="ARBA" id="ARBA00022840"/>
    </source>
</evidence>
<dbReference type="Pfam" id="PF25346">
    <property type="entry name" value="PH_MRCK"/>
    <property type="match status" value="1"/>
</dbReference>
<dbReference type="InterPro" id="IPR001849">
    <property type="entry name" value="PH_domain"/>
</dbReference>
<dbReference type="InterPro" id="IPR000719">
    <property type="entry name" value="Prot_kinase_dom"/>
</dbReference>
<comment type="cofactor">
    <cofactor evidence="1">
        <name>Mg(2+)</name>
        <dbReference type="ChEBI" id="CHEBI:18420"/>
    </cofactor>
</comment>
<reference evidence="29" key="2">
    <citation type="submission" date="2025-09" db="UniProtKB">
        <authorList>
            <consortium name="Ensembl"/>
        </authorList>
    </citation>
    <scope>IDENTIFICATION</scope>
</reference>
<dbReference type="InterPro" id="IPR000095">
    <property type="entry name" value="CRIB_dom"/>
</dbReference>
<dbReference type="PROSITE" id="PS50011">
    <property type="entry name" value="PROTEIN_KINASE_DOM"/>
    <property type="match status" value="1"/>
</dbReference>
<dbReference type="SUPFAM" id="SSF56112">
    <property type="entry name" value="Protein kinase-like (PK-like)"/>
    <property type="match status" value="1"/>
</dbReference>
<dbReference type="SMART" id="SM00233">
    <property type="entry name" value="PH"/>
    <property type="match status" value="1"/>
</dbReference>
<keyword evidence="9" id="KW-0808">Transferase</keyword>
<evidence type="ECO:0000313" key="29">
    <source>
        <dbReference type="Ensembl" id="ENSSANP00000075132.1"/>
    </source>
</evidence>
<dbReference type="GO" id="GO:0005737">
    <property type="term" value="C:cytoplasm"/>
    <property type="evidence" value="ECO:0007669"/>
    <property type="project" value="UniProtKB-SubCell"/>
</dbReference>
<dbReference type="FunFam" id="3.30.200.20:FF:001055">
    <property type="entry name" value="Serine/threonine-protein kinase MRCK beta"/>
    <property type="match status" value="1"/>
</dbReference>
<keyword evidence="30" id="KW-1185">Reference proteome</keyword>
<keyword evidence="14" id="KW-0862">Zinc</keyword>
<evidence type="ECO:0000256" key="11">
    <source>
        <dbReference type="ARBA" id="ARBA00022741"/>
    </source>
</evidence>